<dbReference type="Proteomes" id="UP000199604">
    <property type="component" value="Unassembled WGS sequence"/>
</dbReference>
<dbReference type="PANTHER" id="PTHR41339">
    <property type="entry name" value="LIPL48"/>
    <property type="match status" value="1"/>
</dbReference>
<reference evidence="3" key="1">
    <citation type="submission" date="2016-10" db="EMBL/GenBank/DDBJ databases">
        <authorList>
            <person name="Varghese N."/>
            <person name="Submissions S."/>
        </authorList>
    </citation>
    <scope>NUCLEOTIDE SEQUENCE [LARGE SCALE GENOMIC DNA]</scope>
    <source>
        <strain evidence="3">DSM 21789</strain>
    </source>
</reference>
<gene>
    <name evidence="2" type="ORF">SAMN05660845_0506</name>
</gene>
<dbReference type="RefSeq" id="WP_091473589.1">
    <property type="nucleotide sequence ID" value="NZ_FOJT01000001.1"/>
</dbReference>
<dbReference type="EMBL" id="FOJT01000001">
    <property type="protein sequence ID" value="SFA78108.1"/>
    <property type="molecule type" value="Genomic_DNA"/>
</dbReference>
<evidence type="ECO:0000256" key="1">
    <source>
        <dbReference type="SAM" id="SignalP"/>
    </source>
</evidence>
<dbReference type="STRING" id="498292.SAMN05660845_0506"/>
<protein>
    <submittedName>
        <fullName evidence="2">Uncharacterized protein</fullName>
    </submittedName>
</protein>
<name>A0A1I0VPG8_9FLAO</name>
<dbReference type="OrthoDB" id="1521716at2"/>
<dbReference type="AlphaFoldDB" id="A0A1I0VPG8"/>
<keyword evidence="3" id="KW-1185">Reference proteome</keyword>
<keyword evidence="1" id="KW-0732">Signal</keyword>
<organism evidence="2 3">
    <name type="scientific">Flavobacterium swingsii</name>
    <dbReference type="NCBI Taxonomy" id="498292"/>
    <lineage>
        <taxon>Bacteria</taxon>
        <taxon>Pseudomonadati</taxon>
        <taxon>Bacteroidota</taxon>
        <taxon>Flavobacteriia</taxon>
        <taxon>Flavobacteriales</taxon>
        <taxon>Flavobacteriaceae</taxon>
        <taxon>Flavobacterium</taxon>
    </lineage>
</organism>
<feature type="signal peptide" evidence="1">
    <location>
        <begin position="1"/>
        <end position="19"/>
    </location>
</feature>
<evidence type="ECO:0000313" key="3">
    <source>
        <dbReference type="Proteomes" id="UP000199604"/>
    </source>
</evidence>
<evidence type="ECO:0000313" key="2">
    <source>
        <dbReference type="EMBL" id="SFA78108.1"/>
    </source>
</evidence>
<proteinExistence type="predicted"/>
<feature type="chain" id="PRO_5011492302" evidence="1">
    <location>
        <begin position="20"/>
        <end position="426"/>
    </location>
</feature>
<sequence>MKKAILIIINLISVISLNAQQINGITGTENWFNNWTDFKPKTTEYNESTHILNGIIDTNTTLSKKNTYLLMNVVYITNNATLTIEPGTIIRGDFATCGTLVVTKGAKIIAEGTATDPIVFTSNKNVSERKPGDWGGIIMLGDAPINKFGGAGALDFNLNPKYNTYGGSNSESDSGILKYVRIEFSGRKLNALKELNGLSLAGVGNKTKIEYIQISFSNDDSFESYGGDLKLNNLISFRATDDDFDFTLGAQCFINNSVAIRYPFSSDVSRSRCFEVDSYDKIENYDSERKLTKITANNITLINNEDNNQGLIKEAIYIKKDSFFELTNSVVSGFNQFLLLEDKALLNSNLDKIKFQNLVLNDCKTKVELESSIINKTLEEWITNDSLKITTSHTDRKFLFVESDVKKNPDFRLKDGNSASAVLVVK</sequence>
<dbReference type="PANTHER" id="PTHR41339:SF1">
    <property type="entry name" value="SECRETED PROTEIN"/>
    <property type="match status" value="1"/>
</dbReference>
<accession>A0A1I0VPG8</accession>